<protein>
    <submittedName>
        <fullName evidence="1">Uncharacterized protein</fullName>
    </submittedName>
</protein>
<dbReference type="EMBL" id="BNDX01000013">
    <property type="protein sequence ID" value="GHI33235.1"/>
    <property type="molecule type" value="Genomic_DNA"/>
</dbReference>
<gene>
    <name evidence="1" type="ORF">Sdagh_49650</name>
</gene>
<reference evidence="1" key="1">
    <citation type="submission" date="2024-05" db="EMBL/GenBank/DDBJ databases">
        <title>Whole genome shotgun sequence of Streptomyces daghestanicus NBRC 12762.</title>
        <authorList>
            <person name="Komaki H."/>
            <person name="Tamura T."/>
        </authorList>
    </citation>
    <scope>NUCLEOTIDE SEQUENCE</scope>
    <source>
        <strain evidence="1">NBRC 12762</strain>
    </source>
</reference>
<organism evidence="1 2">
    <name type="scientific">Streptomyces daghestanicus</name>
    <dbReference type="NCBI Taxonomy" id="66885"/>
    <lineage>
        <taxon>Bacteria</taxon>
        <taxon>Bacillati</taxon>
        <taxon>Actinomycetota</taxon>
        <taxon>Actinomycetes</taxon>
        <taxon>Kitasatosporales</taxon>
        <taxon>Streptomycetaceae</taxon>
        <taxon>Streptomyces</taxon>
    </lineage>
</organism>
<proteinExistence type="predicted"/>
<name>A0ABQ3Q7K3_9ACTN</name>
<evidence type="ECO:0000313" key="1">
    <source>
        <dbReference type="EMBL" id="GHI33235.1"/>
    </source>
</evidence>
<dbReference type="Proteomes" id="UP001052655">
    <property type="component" value="Unassembled WGS sequence"/>
</dbReference>
<comment type="caution">
    <text evidence="1">The sequence shown here is derived from an EMBL/GenBank/DDBJ whole genome shotgun (WGS) entry which is preliminary data.</text>
</comment>
<sequence>MKTRETERHRESQLAGRVAPIVDQKKVAPVIALEQGERGHVADGPCRRGPRACRAPFSQKEGADVTRVPVPVTRHTAPRRGHSNRGCWSFDGVFVMSAHARFRALSEEAGMT</sequence>
<keyword evidence="2" id="KW-1185">Reference proteome</keyword>
<evidence type="ECO:0000313" key="2">
    <source>
        <dbReference type="Proteomes" id="UP001052655"/>
    </source>
</evidence>
<accession>A0ABQ3Q7K3</accession>